<feature type="domain" description="TELO2 ARM repeat" evidence="2">
    <location>
        <begin position="35"/>
        <end position="125"/>
    </location>
</feature>
<gene>
    <name evidence="3" type="ORF">Acr_16g0004530</name>
</gene>
<dbReference type="PANTHER" id="PTHR15830:SF10">
    <property type="entry name" value="TELOMERE LENGTH REGULATION PROTEIN TEL2 HOMOLOG"/>
    <property type="match status" value="1"/>
</dbReference>
<dbReference type="GO" id="GO:0051083">
    <property type="term" value="P:'de novo' cotranslational protein folding"/>
    <property type="evidence" value="ECO:0007669"/>
    <property type="project" value="TreeGrafter"/>
</dbReference>
<reference evidence="3 4" key="1">
    <citation type="submission" date="2019-07" db="EMBL/GenBank/DDBJ databases">
        <title>De Novo Assembly of kiwifruit Actinidia rufa.</title>
        <authorList>
            <person name="Sugita-Konishi S."/>
            <person name="Sato K."/>
            <person name="Mori E."/>
            <person name="Abe Y."/>
            <person name="Kisaki G."/>
            <person name="Hamano K."/>
            <person name="Suezawa K."/>
            <person name="Otani M."/>
            <person name="Fukuda T."/>
            <person name="Manabe T."/>
            <person name="Gomi K."/>
            <person name="Tabuchi M."/>
            <person name="Akimitsu K."/>
            <person name="Kataoka I."/>
        </authorList>
    </citation>
    <scope>NUCLEOTIDE SEQUENCE [LARGE SCALE GENOMIC DNA]</scope>
    <source>
        <strain evidence="4">cv. Fuchu</strain>
    </source>
</reference>
<dbReference type="Pfam" id="PF25320">
    <property type="entry name" value="TELO2_ARM"/>
    <property type="match status" value="1"/>
</dbReference>
<dbReference type="GO" id="GO:0042162">
    <property type="term" value="F:telomeric DNA binding"/>
    <property type="evidence" value="ECO:0007669"/>
    <property type="project" value="TreeGrafter"/>
</dbReference>
<evidence type="ECO:0000256" key="1">
    <source>
        <dbReference type="SAM" id="MobiDB-lite"/>
    </source>
</evidence>
<dbReference type="OrthoDB" id="1748112at2759"/>
<proteinExistence type="predicted"/>
<keyword evidence="4" id="KW-1185">Reference proteome</keyword>
<dbReference type="AlphaFoldDB" id="A0A7J0FYQ6"/>
<dbReference type="GO" id="GO:0051879">
    <property type="term" value="F:Hsp90 protein binding"/>
    <property type="evidence" value="ECO:0007669"/>
    <property type="project" value="TreeGrafter"/>
</dbReference>
<feature type="compositionally biased region" description="Acidic residues" evidence="1">
    <location>
        <begin position="215"/>
        <end position="225"/>
    </location>
</feature>
<comment type="caution">
    <text evidence="3">The sequence shown here is derived from an EMBL/GenBank/DDBJ whole genome shotgun (WGS) entry which is preliminary data.</text>
</comment>
<dbReference type="InterPro" id="IPR051970">
    <property type="entry name" value="TEL2_Regulation"/>
</dbReference>
<accession>A0A7J0FYQ6</accession>
<dbReference type="PANTHER" id="PTHR15830">
    <property type="entry name" value="TELOMERE LENGTH REGULATION PROTEIN TEL2 FAMILY MEMBER"/>
    <property type="match status" value="1"/>
</dbReference>
<dbReference type="GO" id="GO:0005829">
    <property type="term" value="C:cytosol"/>
    <property type="evidence" value="ECO:0007669"/>
    <property type="project" value="TreeGrafter"/>
</dbReference>
<feature type="region of interest" description="Disordered" evidence="1">
    <location>
        <begin position="215"/>
        <end position="239"/>
    </location>
</feature>
<sequence length="359" mass="40095">MNFCSKEAVLNKNIVDGTILFVGASFARICRRGSADVLLRQVIPQILVHVRSVLSSNADVVVTEAFETKAGLWFWFKFMEAIKDPCAVETLSEMLLHQLATEHVTDLEAYWVLWILFHSIYECQTPFSCCGETIDWEFGLATSEKGMLTTSECSDKDINKVKTSTTSLPEKEFNNMADNGVGNNDKTRKKSLSEFKLVDPSEIIDPATLNNELVSGEEEDDDASENSETSSDSSLQPYDLSDDDTDLKIKFSQLVDVVGALRKSDDADGKIFILLSTEPCVLMSSREICHHVEAFVRKSVLFAASCILVALHPSYMASSLIEDSPEISKGLEWVRTWALHVAELDTDRECYTVRNILFS</sequence>
<evidence type="ECO:0000313" key="4">
    <source>
        <dbReference type="Proteomes" id="UP000585474"/>
    </source>
</evidence>
<evidence type="ECO:0000259" key="2">
    <source>
        <dbReference type="Pfam" id="PF25320"/>
    </source>
</evidence>
<dbReference type="Proteomes" id="UP000585474">
    <property type="component" value="Unassembled WGS sequence"/>
</dbReference>
<protein>
    <submittedName>
        <fullName evidence="3">Embryo defective 2423</fullName>
    </submittedName>
</protein>
<dbReference type="EMBL" id="BJWL01000016">
    <property type="protein sequence ID" value="GFZ03829.1"/>
    <property type="molecule type" value="Genomic_DNA"/>
</dbReference>
<dbReference type="InterPro" id="IPR057348">
    <property type="entry name" value="TELO2_ARM"/>
</dbReference>
<organism evidence="3 4">
    <name type="scientific">Actinidia rufa</name>
    <dbReference type="NCBI Taxonomy" id="165716"/>
    <lineage>
        <taxon>Eukaryota</taxon>
        <taxon>Viridiplantae</taxon>
        <taxon>Streptophyta</taxon>
        <taxon>Embryophyta</taxon>
        <taxon>Tracheophyta</taxon>
        <taxon>Spermatophyta</taxon>
        <taxon>Magnoliopsida</taxon>
        <taxon>eudicotyledons</taxon>
        <taxon>Gunneridae</taxon>
        <taxon>Pentapetalae</taxon>
        <taxon>asterids</taxon>
        <taxon>Ericales</taxon>
        <taxon>Actinidiaceae</taxon>
        <taxon>Actinidia</taxon>
    </lineage>
</organism>
<name>A0A7J0FYQ6_9ERIC</name>
<evidence type="ECO:0000313" key="3">
    <source>
        <dbReference type="EMBL" id="GFZ03829.1"/>
    </source>
</evidence>